<organism evidence="3 4">
    <name type="scientific">Mycena albidolilacea</name>
    <dbReference type="NCBI Taxonomy" id="1033008"/>
    <lineage>
        <taxon>Eukaryota</taxon>
        <taxon>Fungi</taxon>
        <taxon>Dikarya</taxon>
        <taxon>Basidiomycota</taxon>
        <taxon>Agaricomycotina</taxon>
        <taxon>Agaricomycetes</taxon>
        <taxon>Agaricomycetidae</taxon>
        <taxon>Agaricales</taxon>
        <taxon>Marasmiineae</taxon>
        <taxon>Mycenaceae</taxon>
        <taxon>Mycena</taxon>
    </lineage>
</organism>
<keyword evidence="4" id="KW-1185">Reference proteome</keyword>
<evidence type="ECO:0000256" key="1">
    <source>
        <dbReference type="ARBA" id="ARBA00006484"/>
    </source>
</evidence>
<protein>
    <submittedName>
        <fullName evidence="3">Uncharacterized protein</fullName>
    </submittedName>
</protein>
<dbReference type="EMBL" id="JARIHO010000083">
    <property type="protein sequence ID" value="KAJ7309262.1"/>
    <property type="molecule type" value="Genomic_DNA"/>
</dbReference>
<dbReference type="Gene3D" id="3.40.50.720">
    <property type="entry name" value="NAD(P)-binding Rossmann-like Domain"/>
    <property type="match status" value="1"/>
</dbReference>
<dbReference type="PANTHER" id="PTHR43544">
    <property type="entry name" value="SHORT-CHAIN DEHYDROGENASE/REDUCTASE"/>
    <property type="match status" value="1"/>
</dbReference>
<accession>A0AAD7APP7</accession>
<gene>
    <name evidence="2" type="ORF">DFH08DRAFT_487842</name>
    <name evidence="3" type="ORF">DFH08DRAFT_731158</name>
</gene>
<dbReference type="Pfam" id="PF00106">
    <property type="entry name" value="adh_short"/>
    <property type="match status" value="1"/>
</dbReference>
<dbReference type="EMBL" id="JARIHO010000003">
    <property type="protein sequence ID" value="KAJ7364607.1"/>
    <property type="molecule type" value="Genomic_DNA"/>
</dbReference>
<evidence type="ECO:0000313" key="2">
    <source>
        <dbReference type="EMBL" id="KAJ7309262.1"/>
    </source>
</evidence>
<dbReference type="GO" id="GO:0019748">
    <property type="term" value="P:secondary metabolic process"/>
    <property type="evidence" value="ECO:0007669"/>
    <property type="project" value="TreeGrafter"/>
</dbReference>
<dbReference type="InterPro" id="IPR002347">
    <property type="entry name" value="SDR_fam"/>
</dbReference>
<dbReference type="GO" id="GO:0016491">
    <property type="term" value="F:oxidoreductase activity"/>
    <property type="evidence" value="ECO:0007669"/>
    <property type="project" value="TreeGrafter"/>
</dbReference>
<evidence type="ECO:0000313" key="4">
    <source>
        <dbReference type="Proteomes" id="UP001218218"/>
    </source>
</evidence>
<dbReference type="InterPro" id="IPR051468">
    <property type="entry name" value="Fungal_SecMetab_SDRs"/>
</dbReference>
<sequence>MASSKIVLVTGGNNGLGYETVKALLESDKPYHVLLGSRSLEKGKAAIETLHKECPASASTVDAILLDLTSDESIERAFAQIEGTHRRLDTLVNNAGATFDIEHVAGKVSLRECFMKSYDVNLAGTHVLTYTLVPLLLKSADPRIIFVTGLSNLTKASEKYFPTPPQPAGWPKKILPFETIGYRCSKVALNMLMLDWNHKLKADGVKVWALGPGVLLTGLGNIPDIVAKMGAGPASIGGQLIRTVVEGERDADVGKIVGKDGLIPF</sequence>
<dbReference type="AlphaFoldDB" id="A0AAD7APP7"/>
<evidence type="ECO:0000313" key="3">
    <source>
        <dbReference type="EMBL" id="KAJ7364607.1"/>
    </source>
</evidence>
<comment type="caution">
    <text evidence="3">The sequence shown here is derived from an EMBL/GenBank/DDBJ whole genome shotgun (WGS) entry which is preliminary data.</text>
</comment>
<name>A0AAD7APP7_9AGAR</name>
<proteinExistence type="inferred from homology"/>
<dbReference type="GO" id="GO:0005737">
    <property type="term" value="C:cytoplasm"/>
    <property type="evidence" value="ECO:0007669"/>
    <property type="project" value="TreeGrafter"/>
</dbReference>
<dbReference type="PANTHER" id="PTHR43544:SF32">
    <property type="entry name" value="CHAIN DEHYDROGENASE, PUTATIVE (AFU_ORTHOLOGUE AFUA_5G01530)-RELATED"/>
    <property type="match status" value="1"/>
</dbReference>
<reference evidence="3" key="1">
    <citation type="submission" date="2023-03" db="EMBL/GenBank/DDBJ databases">
        <title>Massive genome expansion in bonnet fungi (Mycena s.s.) driven by repeated elements and novel gene families across ecological guilds.</title>
        <authorList>
            <consortium name="Lawrence Berkeley National Laboratory"/>
            <person name="Harder C.B."/>
            <person name="Miyauchi S."/>
            <person name="Viragh M."/>
            <person name="Kuo A."/>
            <person name="Thoen E."/>
            <person name="Andreopoulos B."/>
            <person name="Lu D."/>
            <person name="Skrede I."/>
            <person name="Drula E."/>
            <person name="Henrissat B."/>
            <person name="Morin E."/>
            <person name="Kohler A."/>
            <person name="Barry K."/>
            <person name="LaButti K."/>
            <person name="Morin E."/>
            <person name="Salamov A."/>
            <person name="Lipzen A."/>
            <person name="Mereny Z."/>
            <person name="Hegedus B."/>
            <person name="Baldrian P."/>
            <person name="Stursova M."/>
            <person name="Weitz H."/>
            <person name="Taylor A."/>
            <person name="Grigoriev I.V."/>
            <person name="Nagy L.G."/>
            <person name="Martin F."/>
            <person name="Kauserud H."/>
        </authorList>
    </citation>
    <scope>NUCLEOTIDE SEQUENCE</scope>
    <source>
        <strain evidence="3">CBHHK002</strain>
    </source>
</reference>
<dbReference type="Proteomes" id="UP001218218">
    <property type="component" value="Unassembled WGS sequence"/>
</dbReference>
<dbReference type="InterPro" id="IPR036291">
    <property type="entry name" value="NAD(P)-bd_dom_sf"/>
</dbReference>
<dbReference type="PRINTS" id="PR00081">
    <property type="entry name" value="GDHRDH"/>
</dbReference>
<dbReference type="SUPFAM" id="SSF51735">
    <property type="entry name" value="NAD(P)-binding Rossmann-fold domains"/>
    <property type="match status" value="1"/>
</dbReference>
<comment type="similarity">
    <text evidence="1">Belongs to the short-chain dehydrogenases/reductases (SDR) family.</text>
</comment>